<name>A0A1F7RVK1_9BACT</name>
<keyword evidence="5 7" id="KW-0443">Lipid metabolism</keyword>
<feature type="domain" description="UDP-3-O-[3-hydroxymyristoyl] glucosamine N-acyltransferase non-repeat region" evidence="9">
    <location>
        <begin position="21"/>
        <end position="87"/>
    </location>
</feature>
<comment type="similarity">
    <text evidence="7">Belongs to the transferase hexapeptide repeat family. LpxD subfamily.</text>
</comment>
<proteinExistence type="inferred from homology"/>
<evidence type="ECO:0000256" key="3">
    <source>
        <dbReference type="ARBA" id="ARBA00022679"/>
    </source>
</evidence>
<comment type="catalytic activity">
    <reaction evidence="7">
        <text>a UDP-3-O-[(3R)-3-hydroxyacyl]-alpha-D-glucosamine + a (3R)-hydroxyacyl-[ACP] = a UDP-2-N,3-O-bis[(3R)-3-hydroxyacyl]-alpha-D-glucosamine + holo-[ACP] + H(+)</text>
        <dbReference type="Rhea" id="RHEA:53836"/>
        <dbReference type="Rhea" id="RHEA-COMP:9685"/>
        <dbReference type="Rhea" id="RHEA-COMP:9945"/>
        <dbReference type="ChEBI" id="CHEBI:15378"/>
        <dbReference type="ChEBI" id="CHEBI:64479"/>
        <dbReference type="ChEBI" id="CHEBI:78827"/>
        <dbReference type="ChEBI" id="CHEBI:137740"/>
        <dbReference type="ChEBI" id="CHEBI:137748"/>
        <dbReference type="EC" id="2.3.1.191"/>
    </reaction>
</comment>
<keyword evidence="2 7" id="KW-0441">Lipid A biosynthesis</keyword>
<dbReference type="AlphaFoldDB" id="A0A1F7RVK1"/>
<dbReference type="GO" id="GO:0103118">
    <property type="term" value="F:UDP-3-O-[(3R)-3-hydroxyacyl]-glucosamine N-acyltransferase activity"/>
    <property type="evidence" value="ECO:0007669"/>
    <property type="project" value="UniProtKB-EC"/>
</dbReference>
<dbReference type="EC" id="2.3.1.191" evidence="7"/>
<evidence type="ECO:0000256" key="8">
    <source>
        <dbReference type="SAM" id="Coils"/>
    </source>
</evidence>
<feature type="active site" description="Proton acceptor" evidence="7">
    <location>
        <position position="237"/>
    </location>
</feature>
<evidence type="ECO:0000256" key="4">
    <source>
        <dbReference type="ARBA" id="ARBA00022737"/>
    </source>
</evidence>
<dbReference type="PANTHER" id="PTHR43378">
    <property type="entry name" value="UDP-3-O-ACYLGLUCOSAMINE N-ACYLTRANSFERASE"/>
    <property type="match status" value="1"/>
</dbReference>
<comment type="function">
    <text evidence="7">Catalyzes the N-acylation of UDP-3-O-acylglucosamine using 3-hydroxyacyl-ACP as the acyl donor. Is involved in the biosynthesis of lipid A, a phosphorylated glycolipid that anchors the lipopolysaccharide to the outer membrane of the cell.</text>
</comment>
<evidence type="ECO:0000256" key="2">
    <source>
        <dbReference type="ARBA" id="ARBA00022556"/>
    </source>
</evidence>
<evidence type="ECO:0000313" key="11">
    <source>
        <dbReference type="Proteomes" id="UP000178797"/>
    </source>
</evidence>
<dbReference type="PANTHER" id="PTHR43378:SF2">
    <property type="entry name" value="UDP-3-O-ACYLGLUCOSAMINE N-ACYLTRANSFERASE 1, MITOCHONDRIAL-RELATED"/>
    <property type="match status" value="1"/>
</dbReference>
<dbReference type="Pfam" id="PF04613">
    <property type="entry name" value="LpxD"/>
    <property type="match status" value="1"/>
</dbReference>
<comment type="caution">
    <text evidence="10">The sequence shown here is derived from an EMBL/GenBank/DDBJ whole genome shotgun (WGS) entry which is preliminary data.</text>
</comment>
<reference evidence="10 11" key="1">
    <citation type="journal article" date="2016" name="Nat. Commun.">
        <title>Thousands of microbial genomes shed light on interconnected biogeochemical processes in an aquifer system.</title>
        <authorList>
            <person name="Anantharaman K."/>
            <person name="Brown C.T."/>
            <person name="Hug L.A."/>
            <person name="Sharon I."/>
            <person name="Castelle C.J."/>
            <person name="Probst A.J."/>
            <person name="Thomas B.C."/>
            <person name="Singh A."/>
            <person name="Wilkins M.J."/>
            <person name="Karaoz U."/>
            <person name="Brodie E.L."/>
            <person name="Williams K.H."/>
            <person name="Hubbard S.S."/>
            <person name="Banfield J.F."/>
        </authorList>
    </citation>
    <scope>NUCLEOTIDE SEQUENCE [LARGE SCALE GENOMIC DNA]</scope>
</reference>
<dbReference type="NCBIfam" id="NF002060">
    <property type="entry name" value="PRK00892.1"/>
    <property type="match status" value="1"/>
</dbReference>
<accession>A0A1F7RVK1</accession>
<keyword evidence="4 7" id="KW-0677">Repeat</keyword>
<dbReference type="Pfam" id="PF00132">
    <property type="entry name" value="Hexapep"/>
    <property type="match status" value="3"/>
</dbReference>
<dbReference type="HAMAP" id="MF_00523">
    <property type="entry name" value="LpxD"/>
    <property type="match status" value="1"/>
</dbReference>
<evidence type="ECO:0000256" key="6">
    <source>
        <dbReference type="ARBA" id="ARBA00023315"/>
    </source>
</evidence>
<dbReference type="Pfam" id="PF14602">
    <property type="entry name" value="Hexapep_2"/>
    <property type="match status" value="1"/>
</dbReference>
<dbReference type="UniPathway" id="UPA00973"/>
<dbReference type="InterPro" id="IPR011004">
    <property type="entry name" value="Trimer_LpxA-like_sf"/>
</dbReference>
<dbReference type="GO" id="GO:0009245">
    <property type="term" value="P:lipid A biosynthetic process"/>
    <property type="evidence" value="ECO:0007669"/>
    <property type="project" value="UniProtKB-UniRule"/>
</dbReference>
<dbReference type="GO" id="GO:0016020">
    <property type="term" value="C:membrane"/>
    <property type="evidence" value="ECO:0007669"/>
    <property type="project" value="GOC"/>
</dbReference>
<comment type="subunit">
    <text evidence="7">Homotrimer.</text>
</comment>
<keyword evidence="8" id="KW-0175">Coiled coil</keyword>
<dbReference type="Gene3D" id="2.160.10.10">
    <property type="entry name" value="Hexapeptide repeat proteins"/>
    <property type="match status" value="1"/>
</dbReference>
<keyword evidence="1 7" id="KW-0444">Lipid biosynthesis</keyword>
<dbReference type="Proteomes" id="UP000178797">
    <property type="component" value="Unassembled WGS sequence"/>
</dbReference>
<organism evidence="10 11">
    <name type="scientific">Candidatus Schekmanbacteria bacterium RBG_16_38_10</name>
    <dbReference type="NCBI Taxonomy" id="1817879"/>
    <lineage>
        <taxon>Bacteria</taxon>
        <taxon>Candidatus Schekmaniibacteriota</taxon>
    </lineage>
</organism>
<dbReference type="CDD" id="cd03352">
    <property type="entry name" value="LbH_LpxD"/>
    <property type="match status" value="1"/>
</dbReference>
<dbReference type="InterPro" id="IPR007691">
    <property type="entry name" value="LpxD"/>
</dbReference>
<dbReference type="SUPFAM" id="SSF51161">
    <property type="entry name" value="Trimeric LpxA-like enzymes"/>
    <property type="match status" value="1"/>
</dbReference>
<evidence type="ECO:0000256" key="7">
    <source>
        <dbReference type="HAMAP-Rule" id="MF_00523"/>
    </source>
</evidence>
<protein>
    <recommendedName>
        <fullName evidence="7">UDP-3-O-acylglucosamine N-acyltransferase</fullName>
        <ecNumber evidence="7">2.3.1.191</ecNumber>
    </recommendedName>
</protein>
<dbReference type="NCBIfam" id="TIGR01853">
    <property type="entry name" value="lipid_A_lpxD"/>
    <property type="match status" value="1"/>
</dbReference>
<evidence type="ECO:0000256" key="5">
    <source>
        <dbReference type="ARBA" id="ARBA00023098"/>
    </source>
</evidence>
<dbReference type="InterPro" id="IPR020573">
    <property type="entry name" value="UDP_GlcNAc_AcTrfase_non-rep"/>
</dbReference>
<evidence type="ECO:0000259" key="9">
    <source>
        <dbReference type="Pfam" id="PF04613"/>
    </source>
</evidence>
<evidence type="ECO:0000313" key="10">
    <source>
        <dbReference type="EMBL" id="OGL45585.1"/>
    </source>
</evidence>
<dbReference type="EMBL" id="MGDE01000125">
    <property type="protein sequence ID" value="OGL45585.1"/>
    <property type="molecule type" value="Genomic_DNA"/>
</dbReference>
<dbReference type="PROSITE" id="PS00101">
    <property type="entry name" value="HEXAPEP_TRANSFERASES"/>
    <property type="match status" value="1"/>
</dbReference>
<dbReference type="InterPro" id="IPR018357">
    <property type="entry name" value="Hexapep_transf_CS"/>
</dbReference>
<dbReference type="Gene3D" id="3.40.1390.10">
    <property type="entry name" value="MurE/MurF, N-terminal domain"/>
    <property type="match status" value="1"/>
</dbReference>
<dbReference type="InterPro" id="IPR001451">
    <property type="entry name" value="Hexapep"/>
</dbReference>
<evidence type="ECO:0000256" key="1">
    <source>
        <dbReference type="ARBA" id="ARBA00022516"/>
    </source>
</evidence>
<gene>
    <name evidence="7" type="primary">lpxD</name>
    <name evidence="10" type="ORF">A2W05_05090</name>
</gene>
<sequence length="348" mass="37813">MVKSLKEIGEIVKGKVVGRSDISISGVSGIEEAKEGDITFFVNPKYLSLAYKTHASAILVAKEIPDCNRAMIIVTNPYLEFAKLINLFYVEKRKPLGIDKSAVIGENVKLGEDLSIYPLVVIDDGVEIGDRVTIMPGTFVGRNSKINEDTIIYPNVSIRESTEIGKRVIIHSGTSIGSDGFGFLLENGKHIKIPQVGSVVIEDDVEIGSNVSIDRATLGKTIIKQGTKIDNLVQIGHNVIIGENNILVSQVGISGSCVIGDNVLLAGQVGIADHVRIGDNVIVGAKSGVGRNLKANSIVSGAPAYPHNKWRRTQVCLPKLPEFFKKLRKIEKKILKLEQKLSKKEKQE</sequence>
<keyword evidence="6 7" id="KW-0012">Acyltransferase</keyword>
<dbReference type="GO" id="GO:0016410">
    <property type="term" value="F:N-acyltransferase activity"/>
    <property type="evidence" value="ECO:0007669"/>
    <property type="project" value="InterPro"/>
</dbReference>
<comment type="pathway">
    <text evidence="7">Bacterial outer membrane biogenesis; LPS lipid A biosynthesis.</text>
</comment>
<keyword evidence="3 7" id="KW-0808">Transferase</keyword>
<feature type="coiled-coil region" evidence="8">
    <location>
        <begin position="320"/>
        <end position="347"/>
    </location>
</feature>